<gene>
    <name evidence="2" type="ORF">H072_7769</name>
</gene>
<reference evidence="3" key="2">
    <citation type="submission" date="2013-04" db="EMBL/GenBank/DDBJ databases">
        <title>Genomic mechanisms accounting for the adaptation to parasitism in nematode-trapping fungi.</title>
        <authorList>
            <person name="Ahren D.G."/>
        </authorList>
    </citation>
    <scope>NUCLEOTIDE SEQUENCE [LARGE SCALE GENOMIC DNA]</scope>
    <source>
        <strain evidence="3">CBS 200.50</strain>
    </source>
</reference>
<evidence type="ECO:0000313" key="3">
    <source>
        <dbReference type="Proteomes" id="UP000015100"/>
    </source>
</evidence>
<dbReference type="OrthoDB" id="5368247at2759"/>
<name>S8BTB9_DACHA</name>
<sequence length="565" mass="64441">MKSSPTIGCFSVLLVTVLVSPCSGFYRLWGYSDLTQNLKEPALLKAQPTLLTRGGKKHSKSLCQSFPDPSFSQLSILRVVGVMNHPAATNPVQAIGFWQEESFSCWKSPPAAVIYFQPDPKGDRAQIVDLRPFRAEQVYSNWKQILPGDWVWDTYIQPELDKQSTRGRGFVKRITRDPNNLNAILAERTVWDTDVPVSAWTIDTRPSVLTTSPSKNGFERIFKDILELLEADDKINPLSPDMVRRLRAELKVMKAALMRQYGQWVLDREKKEAEFMKKHRIKPSPIENTEDSGSGSDIVLLENDQMDTTRRQFEPIILTYPPGDAIDTPPQPEPLTIEDRFWPHELTGNFRLAQTDWQLLQMMQEQYNLEHMIKALIADQEYRTARALSGTLNRDSMVNTPGGYLNSGSIRLGEHDIEIPPLRLPDEHVSYIGTDSKEVPPLHQHTFNTRYPQTLNGKRRLPPLNEMFNNVEGTWQLRDGYFPNDIIAPSWPADLDPYTGQIIEEPVSYSADKNALLESAGGRLVLQDHGEPGRLAPISRQDQEYVEDLLMRVATWNKRPRLNQK</sequence>
<feature type="signal peptide" evidence="1">
    <location>
        <begin position="1"/>
        <end position="24"/>
    </location>
</feature>
<dbReference type="AlphaFoldDB" id="S8BTB9"/>
<accession>S8BTB9</accession>
<evidence type="ECO:0000313" key="2">
    <source>
        <dbReference type="EMBL" id="EPS38472.1"/>
    </source>
</evidence>
<keyword evidence="1" id="KW-0732">Signal</keyword>
<dbReference type="Proteomes" id="UP000015100">
    <property type="component" value="Unassembled WGS sequence"/>
</dbReference>
<dbReference type="EMBL" id="AQGS01000546">
    <property type="protein sequence ID" value="EPS38472.1"/>
    <property type="molecule type" value="Genomic_DNA"/>
</dbReference>
<evidence type="ECO:0000256" key="1">
    <source>
        <dbReference type="SAM" id="SignalP"/>
    </source>
</evidence>
<comment type="caution">
    <text evidence="2">The sequence shown here is derived from an EMBL/GenBank/DDBJ whole genome shotgun (WGS) entry which is preliminary data.</text>
</comment>
<protein>
    <submittedName>
        <fullName evidence="2">Uncharacterized protein</fullName>
    </submittedName>
</protein>
<keyword evidence="3" id="KW-1185">Reference proteome</keyword>
<reference evidence="2 3" key="1">
    <citation type="journal article" date="2013" name="PLoS Genet.">
        <title>Genomic mechanisms accounting for the adaptation to parasitism in nematode-trapping fungi.</title>
        <authorList>
            <person name="Meerupati T."/>
            <person name="Andersson K.M."/>
            <person name="Friman E."/>
            <person name="Kumar D."/>
            <person name="Tunlid A."/>
            <person name="Ahren D."/>
        </authorList>
    </citation>
    <scope>NUCLEOTIDE SEQUENCE [LARGE SCALE GENOMIC DNA]</scope>
    <source>
        <strain evidence="2 3">CBS 200.50</strain>
    </source>
</reference>
<organism evidence="2 3">
    <name type="scientific">Dactylellina haptotyla (strain CBS 200.50)</name>
    <name type="common">Nematode-trapping fungus</name>
    <name type="synonym">Monacrosporium haptotylum</name>
    <dbReference type="NCBI Taxonomy" id="1284197"/>
    <lineage>
        <taxon>Eukaryota</taxon>
        <taxon>Fungi</taxon>
        <taxon>Dikarya</taxon>
        <taxon>Ascomycota</taxon>
        <taxon>Pezizomycotina</taxon>
        <taxon>Orbiliomycetes</taxon>
        <taxon>Orbiliales</taxon>
        <taxon>Orbiliaceae</taxon>
        <taxon>Dactylellina</taxon>
    </lineage>
</organism>
<dbReference type="HOGENOM" id="CLU_482329_0_0_1"/>
<feature type="chain" id="PRO_5004548578" evidence="1">
    <location>
        <begin position="25"/>
        <end position="565"/>
    </location>
</feature>
<proteinExistence type="predicted"/>